<dbReference type="Proteomes" id="UP000178744">
    <property type="component" value="Unassembled WGS sequence"/>
</dbReference>
<evidence type="ECO:0000256" key="3">
    <source>
        <dbReference type="ARBA" id="ARBA00004763"/>
    </source>
</evidence>
<evidence type="ECO:0000256" key="5">
    <source>
        <dbReference type="ARBA" id="ARBA00022679"/>
    </source>
</evidence>
<proteinExistence type="inferred from homology"/>
<dbReference type="PANTHER" id="PTHR20941">
    <property type="entry name" value="FOLATE SYNTHESIS PROTEINS"/>
    <property type="match status" value="1"/>
</dbReference>
<gene>
    <name evidence="11" type="ORF">A3B23_01070</name>
</gene>
<dbReference type="PANTHER" id="PTHR20941:SF1">
    <property type="entry name" value="FOLIC ACID SYNTHESIS PROTEIN FOL1"/>
    <property type="match status" value="1"/>
</dbReference>
<evidence type="ECO:0000256" key="1">
    <source>
        <dbReference type="ARBA" id="ARBA00000012"/>
    </source>
</evidence>
<name>A0A1G1Z4I5_9BACT</name>
<dbReference type="UniPathway" id="UPA00077">
    <property type="reaction ID" value="UER00156"/>
</dbReference>
<dbReference type="InterPro" id="IPR006390">
    <property type="entry name" value="DHP_synth_dom"/>
</dbReference>
<evidence type="ECO:0000256" key="6">
    <source>
        <dbReference type="ARBA" id="ARBA00022723"/>
    </source>
</evidence>
<dbReference type="GO" id="GO:0046656">
    <property type="term" value="P:folic acid biosynthetic process"/>
    <property type="evidence" value="ECO:0007669"/>
    <property type="project" value="UniProtKB-KW"/>
</dbReference>
<dbReference type="STRING" id="1797690.A3B23_01070"/>
<evidence type="ECO:0000313" key="12">
    <source>
        <dbReference type="Proteomes" id="UP000178744"/>
    </source>
</evidence>
<evidence type="ECO:0000256" key="7">
    <source>
        <dbReference type="ARBA" id="ARBA00022842"/>
    </source>
</evidence>
<feature type="domain" description="Pterin-binding" evidence="10">
    <location>
        <begin position="9"/>
        <end position="275"/>
    </location>
</feature>
<keyword evidence="8 9" id="KW-0289">Folate biosynthesis</keyword>
<dbReference type="EMBL" id="MHIY01000023">
    <property type="protein sequence ID" value="OGY59533.1"/>
    <property type="molecule type" value="Genomic_DNA"/>
</dbReference>
<dbReference type="Pfam" id="PF00809">
    <property type="entry name" value="Pterin_bind"/>
    <property type="match status" value="1"/>
</dbReference>
<evidence type="ECO:0000256" key="9">
    <source>
        <dbReference type="RuleBase" id="RU361205"/>
    </source>
</evidence>
<sequence>MDFLRNRKTLVMGILNVTPDSFSDGGLYYGNVRAAIKRAKQMAKEGADIIDVGGESTRPGSVPISVEEELKRVLPVVRALKKSFGKRMLISVDTCKARVAEKCLKNGADMINSVGGFKFDARLADVVASFGCPIAIYHIKGEPSTMQSKKIIYRKGVIPEIKDFFQAQINYGLKRGVKKSRFILDPGIGFGKSVRDNLEIIRRFKEFKSFNMPLLIGVSRKSHLGLLLLDELGLKKTPPPQERIEAGLAEVGVAVLNGAKIVRTHDILATKRFLAILDKLNSNR</sequence>
<evidence type="ECO:0000259" key="10">
    <source>
        <dbReference type="PROSITE" id="PS50972"/>
    </source>
</evidence>
<reference evidence="11 12" key="1">
    <citation type="journal article" date="2016" name="Nat. Commun.">
        <title>Thousands of microbial genomes shed light on interconnected biogeochemical processes in an aquifer system.</title>
        <authorList>
            <person name="Anantharaman K."/>
            <person name="Brown C.T."/>
            <person name="Hug L.A."/>
            <person name="Sharon I."/>
            <person name="Castelle C.J."/>
            <person name="Probst A.J."/>
            <person name="Thomas B.C."/>
            <person name="Singh A."/>
            <person name="Wilkins M.J."/>
            <person name="Karaoz U."/>
            <person name="Brodie E.L."/>
            <person name="Williams K.H."/>
            <person name="Hubbard S.S."/>
            <person name="Banfield J.F."/>
        </authorList>
    </citation>
    <scope>NUCLEOTIDE SEQUENCE [LARGE SCALE GENOMIC DNA]</scope>
</reference>
<dbReference type="AlphaFoldDB" id="A0A1G1Z4I5"/>
<dbReference type="CDD" id="cd00739">
    <property type="entry name" value="DHPS"/>
    <property type="match status" value="1"/>
</dbReference>
<dbReference type="GO" id="GO:0046872">
    <property type="term" value="F:metal ion binding"/>
    <property type="evidence" value="ECO:0007669"/>
    <property type="project" value="UniProtKB-KW"/>
</dbReference>
<keyword evidence="5 9" id="KW-0808">Transferase</keyword>
<comment type="pathway">
    <text evidence="3 9">Cofactor biosynthesis; tetrahydrofolate biosynthesis; 7,8-dihydrofolate from 2-amino-4-hydroxy-6-hydroxymethyl-7,8-dihydropteridine diphosphate and 4-aminobenzoate: step 1/2.</text>
</comment>
<comment type="cofactor">
    <cofactor evidence="2 9">
        <name>Mg(2+)</name>
        <dbReference type="ChEBI" id="CHEBI:18420"/>
    </cofactor>
</comment>
<dbReference type="GO" id="GO:0005829">
    <property type="term" value="C:cytosol"/>
    <property type="evidence" value="ECO:0007669"/>
    <property type="project" value="TreeGrafter"/>
</dbReference>
<evidence type="ECO:0000256" key="2">
    <source>
        <dbReference type="ARBA" id="ARBA00001946"/>
    </source>
</evidence>
<accession>A0A1G1Z4I5</accession>
<comment type="catalytic activity">
    <reaction evidence="1">
        <text>(7,8-dihydropterin-6-yl)methyl diphosphate + 4-aminobenzoate = 7,8-dihydropteroate + diphosphate</text>
        <dbReference type="Rhea" id="RHEA:19949"/>
        <dbReference type="ChEBI" id="CHEBI:17836"/>
        <dbReference type="ChEBI" id="CHEBI:17839"/>
        <dbReference type="ChEBI" id="CHEBI:33019"/>
        <dbReference type="ChEBI" id="CHEBI:72950"/>
        <dbReference type="EC" id="2.5.1.15"/>
    </reaction>
</comment>
<dbReference type="PROSITE" id="PS00792">
    <property type="entry name" value="DHPS_1"/>
    <property type="match status" value="1"/>
</dbReference>
<dbReference type="NCBIfam" id="TIGR01496">
    <property type="entry name" value="DHPS"/>
    <property type="match status" value="1"/>
</dbReference>
<dbReference type="InterPro" id="IPR000489">
    <property type="entry name" value="Pterin-binding_dom"/>
</dbReference>
<dbReference type="GO" id="GO:0046654">
    <property type="term" value="P:tetrahydrofolate biosynthetic process"/>
    <property type="evidence" value="ECO:0007669"/>
    <property type="project" value="UniProtKB-UniPathway"/>
</dbReference>
<protein>
    <recommendedName>
        <fullName evidence="4 9">Dihydropteroate synthase</fullName>
        <shortName evidence="9">DHPS</shortName>
        <ecNumber evidence="4 9">2.5.1.15</ecNumber>
    </recommendedName>
    <alternativeName>
        <fullName evidence="9">Dihydropteroate pyrophosphorylase</fullName>
    </alternativeName>
</protein>
<evidence type="ECO:0000256" key="4">
    <source>
        <dbReference type="ARBA" id="ARBA00012458"/>
    </source>
</evidence>
<keyword evidence="7 9" id="KW-0460">Magnesium</keyword>
<dbReference type="GO" id="GO:0004156">
    <property type="term" value="F:dihydropteroate synthase activity"/>
    <property type="evidence" value="ECO:0007669"/>
    <property type="project" value="UniProtKB-EC"/>
</dbReference>
<comment type="similarity">
    <text evidence="9">Belongs to the DHPS family.</text>
</comment>
<dbReference type="InterPro" id="IPR011005">
    <property type="entry name" value="Dihydropteroate_synth-like_sf"/>
</dbReference>
<comment type="caution">
    <text evidence="11">The sequence shown here is derived from an EMBL/GenBank/DDBJ whole genome shotgun (WGS) entry which is preliminary data.</text>
</comment>
<dbReference type="InterPro" id="IPR045031">
    <property type="entry name" value="DHP_synth-like"/>
</dbReference>
<keyword evidence="6 9" id="KW-0479">Metal-binding</keyword>
<evidence type="ECO:0000256" key="8">
    <source>
        <dbReference type="ARBA" id="ARBA00022909"/>
    </source>
</evidence>
<dbReference type="SUPFAM" id="SSF51717">
    <property type="entry name" value="Dihydropteroate synthetase-like"/>
    <property type="match status" value="1"/>
</dbReference>
<dbReference type="PROSITE" id="PS00793">
    <property type="entry name" value="DHPS_2"/>
    <property type="match status" value="1"/>
</dbReference>
<dbReference type="Gene3D" id="3.20.20.20">
    <property type="entry name" value="Dihydropteroate synthase-like"/>
    <property type="match status" value="1"/>
</dbReference>
<dbReference type="PROSITE" id="PS50972">
    <property type="entry name" value="PTERIN_BINDING"/>
    <property type="match status" value="1"/>
</dbReference>
<comment type="function">
    <text evidence="9">Catalyzes the condensation of para-aminobenzoate (pABA) with 6-hydroxymethyl-7,8-dihydropterin diphosphate (DHPt-PP) to form 7,8-dihydropteroate (H2Pte), the immediate precursor of folate derivatives.</text>
</comment>
<organism evidence="11 12">
    <name type="scientific">Candidatus Colwellbacteria bacterium RIFCSPLOWO2_01_FULL_48_10</name>
    <dbReference type="NCBI Taxonomy" id="1797690"/>
    <lineage>
        <taxon>Bacteria</taxon>
        <taxon>Candidatus Colwelliibacteriota</taxon>
    </lineage>
</organism>
<dbReference type="EC" id="2.5.1.15" evidence="4 9"/>
<evidence type="ECO:0000313" key="11">
    <source>
        <dbReference type="EMBL" id="OGY59533.1"/>
    </source>
</evidence>